<accession>A0A7T7L204</accession>
<evidence type="ECO:0000313" key="2">
    <source>
        <dbReference type="EMBL" id="QQM44987.1"/>
    </source>
</evidence>
<proteinExistence type="predicted"/>
<protein>
    <submittedName>
        <fullName evidence="2">Uncharacterized protein</fullName>
    </submittedName>
</protein>
<dbReference type="KEGG" id="slf:JEQ17_40020"/>
<feature type="transmembrane region" description="Helical" evidence="1">
    <location>
        <begin position="64"/>
        <end position="81"/>
    </location>
</feature>
<name>A0A7T7L204_9ACTN</name>
<dbReference type="RefSeq" id="WP_200399798.1">
    <property type="nucleotide sequence ID" value="NZ_CP066831.1"/>
</dbReference>
<dbReference type="EMBL" id="CP066831">
    <property type="protein sequence ID" value="QQM44987.1"/>
    <property type="molecule type" value="Genomic_DNA"/>
</dbReference>
<feature type="transmembrane region" description="Helical" evidence="1">
    <location>
        <begin position="87"/>
        <end position="105"/>
    </location>
</feature>
<sequence length="118" mass="13036">MTTPPRGHRDVIEAALDDWWLHTDPCEPFHAPAVAEQVETYLLSSGYVIAPDTRKTAMPRRRDIATLIVLTLACALTAVLAVIVNSWVWGCIGAAGALLLAHQAVTDIRDRRRARNPR</sequence>
<organism evidence="2 3">
    <name type="scientific">Streptomyces liliifuscus</name>
    <dbReference type="NCBI Taxonomy" id="2797636"/>
    <lineage>
        <taxon>Bacteria</taxon>
        <taxon>Bacillati</taxon>
        <taxon>Actinomycetota</taxon>
        <taxon>Actinomycetes</taxon>
        <taxon>Kitasatosporales</taxon>
        <taxon>Streptomycetaceae</taxon>
        <taxon>Streptomyces</taxon>
    </lineage>
</organism>
<dbReference type="Proteomes" id="UP000595636">
    <property type="component" value="Chromosome"/>
</dbReference>
<reference evidence="2 3" key="1">
    <citation type="submission" date="2020-12" db="EMBL/GenBank/DDBJ databases">
        <title>A novel species.</title>
        <authorList>
            <person name="Li K."/>
        </authorList>
    </citation>
    <scope>NUCLEOTIDE SEQUENCE [LARGE SCALE GENOMIC DNA]</scope>
    <source>
        <strain evidence="2 3">ZYC-3</strain>
    </source>
</reference>
<keyword evidence="1" id="KW-0812">Transmembrane</keyword>
<evidence type="ECO:0000256" key="1">
    <source>
        <dbReference type="SAM" id="Phobius"/>
    </source>
</evidence>
<evidence type="ECO:0000313" key="3">
    <source>
        <dbReference type="Proteomes" id="UP000595636"/>
    </source>
</evidence>
<keyword evidence="1" id="KW-1133">Transmembrane helix</keyword>
<keyword evidence="3" id="KW-1185">Reference proteome</keyword>
<gene>
    <name evidence="2" type="ORF">JEQ17_40020</name>
</gene>
<dbReference type="AlphaFoldDB" id="A0A7T7L204"/>
<keyword evidence="1" id="KW-0472">Membrane</keyword>